<dbReference type="NCBIfam" id="TIGR01414">
    <property type="entry name" value="autotrans_barl"/>
    <property type="match status" value="1"/>
</dbReference>
<dbReference type="InterPro" id="IPR006315">
    <property type="entry name" value="OM_autotransptr_brl_dom"/>
</dbReference>
<dbReference type="InterPro" id="IPR036709">
    <property type="entry name" value="Autotransporte_beta_dom_sf"/>
</dbReference>
<dbReference type="Pfam" id="PF03212">
    <property type="entry name" value="Pertactin"/>
    <property type="match status" value="1"/>
</dbReference>
<dbReference type="PROSITE" id="PS51208">
    <property type="entry name" value="AUTOTRANSPORTER"/>
    <property type="match status" value="1"/>
</dbReference>
<accession>A0A178IF82</accession>
<dbReference type="GO" id="GO:0019867">
    <property type="term" value="C:outer membrane"/>
    <property type="evidence" value="ECO:0007669"/>
    <property type="project" value="InterPro"/>
</dbReference>
<dbReference type="InterPro" id="IPR012332">
    <property type="entry name" value="Autotransporter_pectin_lyase_C"/>
</dbReference>
<dbReference type="InterPro" id="IPR011050">
    <property type="entry name" value="Pectin_lyase_fold/virulence"/>
</dbReference>
<dbReference type="InterPro" id="IPR030895">
    <property type="entry name" value="T5SS_PEPC_rpt"/>
</dbReference>
<dbReference type="PRINTS" id="PR01484">
    <property type="entry name" value="PRTACTNFAMLY"/>
</dbReference>
<dbReference type="Pfam" id="PF12951">
    <property type="entry name" value="PATR"/>
    <property type="match status" value="3"/>
</dbReference>
<dbReference type="InterPro" id="IPR051551">
    <property type="entry name" value="Autotransporter_adhesion"/>
</dbReference>
<dbReference type="STRING" id="1184151.AW736_15670"/>
<evidence type="ECO:0000313" key="4">
    <source>
        <dbReference type="Proteomes" id="UP000078486"/>
    </source>
</evidence>
<reference evidence="3 4" key="1">
    <citation type="submission" date="2016-01" db="EMBL/GenBank/DDBJ databases">
        <title>High potential of lignocellulose degradation of a new Verrucomicrobia species.</title>
        <authorList>
            <person name="Wang Y."/>
            <person name="Shi Y."/>
            <person name="Qiu Z."/>
            <person name="Liu S."/>
            <person name="Yang H."/>
        </authorList>
    </citation>
    <scope>NUCLEOTIDE SEQUENCE [LARGE SCALE GENOMIC DNA]</scope>
    <source>
        <strain evidence="3 4">TSB47</strain>
    </source>
</reference>
<dbReference type="SUPFAM" id="SSF103515">
    <property type="entry name" value="Autotransporter"/>
    <property type="match status" value="1"/>
</dbReference>
<keyword evidence="4" id="KW-1185">Reference proteome</keyword>
<gene>
    <name evidence="3" type="ORF">AW736_15670</name>
</gene>
<proteinExistence type="predicted"/>
<dbReference type="InterPro" id="IPR003991">
    <property type="entry name" value="Pertactin_virulence_factor"/>
</dbReference>
<evidence type="ECO:0000256" key="1">
    <source>
        <dbReference type="ARBA" id="ARBA00022729"/>
    </source>
</evidence>
<evidence type="ECO:0000313" key="3">
    <source>
        <dbReference type="EMBL" id="OAM88674.1"/>
    </source>
</evidence>
<dbReference type="SMART" id="SM00869">
    <property type="entry name" value="Autotransporter"/>
    <property type="match status" value="1"/>
</dbReference>
<evidence type="ECO:0000259" key="2">
    <source>
        <dbReference type="PROSITE" id="PS51208"/>
    </source>
</evidence>
<dbReference type="Proteomes" id="UP000078486">
    <property type="component" value="Unassembled WGS sequence"/>
</dbReference>
<keyword evidence="1" id="KW-0732">Signal</keyword>
<dbReference type="Gene3D" id="2.60.120.200">
    <property type="match status" value="1"/>
</dbReference>
<name>A0A178IF82_9BACT</name>
<dbReference type="SUPFAM" id="SSF51126">
    <property type="entry name" value="Pectin lyase-like"/>
    <property type="match status" value="2"/>
</dbReference>
<dbReference type="NCBIfam" id="NF038128">
    <property type="entry name" value="choice_anch_J"/>
    <property type="match status" value="1"/>
</dbReference>
<protein>
    <recommendedName>
        <fullName evidence="2">Autotransporter domain-containing protein</fullName>
    </recommendedName>
</protein>
<dbReference type="InterPro" id="IPR013425">
    <property type="entry name" value="Autotrns_rpt"/>
</dbReference>
<dbReference type="InterPro" id="IPR004899">
    <property type="entry name" value="Pertactin_central"/>
</dbReference>
<comment type="caution">
    <text evidence="3">The sequence shown here is derived from an EMBL/GenBank/DDBJ whole genome shotgun (WGS) entry which is preliminary data.</text>
</comment>
<dbReference type="PANTHER" id="PTHR35037">
    <property type="entry name" value="C-TERMINAL REGION OF AIDA-LIKE PROTEIN"/>
    <property type="match status" value="1"/>
</dbReference>
<dbReference type="InterPro" id="IPR005546">
    <property type="entry name" value="Autotransporte_beta"/>
</dbReference>
<dbReference type="PANTHER" id="PTHR35037:SF7">
    <property type="entry name" value="AUTOTRANSPORTER"/>
    <property type="match status" value="1"/>
</dbReference>
<dbReference type="Gene3D" id="2.160.20.20">
    <property type="match status" value="2"/>
</dbReference>
<dbReference type="NCBIfam" id="TIGR02601">
    <property type="entry name" value="autotrns_rpt"/>
    <property type="match status" value="2"/>
</dbReference>
<organism evidence="3 4">
    <name type="scientific">Termitidicoccus mucosus</name>
    <dbReference type="NCBI Taxonomy" id="1184151"/>
    <lineage>
        <taxon>Bacteria</taxon>
        <taxon>Pseudomonadati</taxon>
        <taxon>Verrucomicrobiota</taxon>
        <taxon>Opitutia</taxon>
        <taxon>Opitutales</taxon>
        <taxon>Opitutaceae</taxon>
        <taxon>Termitidicoccus</taxon>
    </lineage>
</organism>
<dbReference type="EMBL" id="LRRQ01000125">
    <property type="protein sequence ID" value="OAM88674.1"/>
    <property type="molecule type" value="Genomic_DNA"/>
</dbReference>
<dbReference type="NCBIfam" id="TIGR04393">
    <property type="entry name" value="rpt_T5SS_PEPC"/>
    <property type="match status" value="6"/>
</dbReference>
<sequence>MQNNSSPLGSTTWFQGNSVETFASHAGAPNAYIGANFNNTTGGAGTISNWLVTPSVMIGNGDTFTFYTRKMAGIDYPDRLELRLSLNGDSTNVGASSTATGDFATLLLSINPSLQSGVYPTAWTQYTVTVSGLAEAVEGRFALRYFVTGAGPSGSNSDYIGIDTVSFVGNTRFWRGDLGSGFDWSASSFSWTGSSTGEADSDWSGGTAIFDSGSGTINLAEDVSVAGLEFRTGPYVVTSTGGHALHMTGSAYINVRDGVAAAIATDIIGADGLTKSGGGELLFSGHVDLASGNLLATGGTLAISGSLGSARGYVANAAGQAASVVLGGTGRWANGSELYVGASGTGALVIAGNGGVTSSFGYVGQTASGAGLVTVSDSGFWKNTSGLLVGDQGRGTVTIIGSGSVSNFMGHIGNTAQGIGAVSVGDTGSWINSSYLYVGSQGRGALELSGSGAVSSRASYLGYGAAASGSAAVGGSGRWSMTEDLYIGYSGAGALTIAESGTVHVGGTTYIGRDASGTGSLALRGGVLETKGLARRQGTADLELNGGAIRALAGGTDFFNNLGDLVLDGSGVDDDSAALTLIVDSGLAITATNNFSVASGTAPSPFRALLKSGGGLLTLSGSSWFDAGGLVVHGGTVALTGTLNDAAGVIGGAAGADGALAVTAQGLWQSASPLKIGDSGAGRLSIADNGKIVAGHLDVGMAATGDGLVTVSGSGLIEAQYLAVGLSGTGGVIIQDQATVRLAGLVTLGAQTGGAGALTLKGGMLETTGLVKGDGTAALFLNGGTIRALADNADFFQNLGGIEISGSGLAATPALAFEVDDGVGVTATNNFTFTNGDPGVPAVALRKTGAGLLALSGSNTLGGGHLVADGGTLALAGVVHGTAVIVASGSDGAAVVNLGGAGSQVSAEAMHVGLAGNGTLNVLDGGIVTSGSTVIGSGPAAAGRVAISGSGAWENTGYFAVGQTGSGALALTEQAVLRADDGIMLGASPGAEGRLELRGGLIATSGFRRGDGTATVILNGGTVRASADSADFFRNLGALTLTGSSLPAGQAALTLDIASGLTVTATNQFASAPDDLSGLAKTGAGKLVLAADNSALPGALDISQGVVQIGAARNLPGGALNGGGTLALDGAGETGGFFTVVQAAGGFNGTVRLQNSSTLGVAALTAPTDEILGRATLQLADGGKLRIDGSGSINGLDLAGGGLEVRRDAASLEFSPHLLTVGSLAGTGSGSTMAVDTALLAGIDTHSALDASVFDLDGTFSKQVVKATHTALAGNIAVTGLDGAALSGSAAMIKTGAVETGLLHYGYTAVASGAFDDSGIWLGYGIAAIEATHDAESVVIDPTGSIDKTLGARLTGTGASGFAFTGGETITLAHLTGNDYTGATRISGSTTVVAGAHHSLGQTSALTIEDGSVFDLDGKFQTAGDLAINAGGRLDLGASGTFVIRGNPAYNGNINLAGTSTVAGHDALAGGADSSLQIGGGAVLRADGANTAFRGNVRLGDSSSPGHAILENLSALGDEGTIQLDGDSWLQFAVSGTFAKSLSGTAGTTVAIGGGRTVLVSGNNSAFGQGAAFTLDGGGTLRARNSDALGTAAVFSADQGTLRLENFNGALANPLEGRVTLQLRDASAITIARANDGFQGAIDIDATSALTLSGSAAAGSAATLANAGLLVLAAAHAVANDSGMIGNTGTTRVIAQDAMAAGASLGNTGHVQIAIPGHATFSHAINNAPSATVELNTAAEEDELVFATALTAGNLVKTGDGVVVLGAAQTHAGLTEIQAGTLRATAANQFSASSEHRVAGGAVLNLGGFGQHLGHLRNDGRVDFVALGQALTVAGLSGHGTYTMDVNLATQEADRIVVTGTATGTHTLLLTALGGAPANPSTLSMGIVAIGAGDATFTANAIDAGMHSYALFQGDPDDPLASDPLTWYLGRSAQSRAADAILLTAGVLSIDWHYSLDSLRLRMGELRSGGIPAVGRGGDTTPTGNVWVRTGAYHLSAGKDAAGAAFDQDTFGVTAGLDRAFGMDAGDFFAGGFIAMGQSSRDHDNHGESTTGSVGAGVYATWLHASGWYADLVARIDRYDNRLDARSDDGQLTRADYSNLLYGFSVEAGRRLRKRHVWLEPSVQAAVAYIDGEDYTAASSSLQTIDVSIRKATAFQYRLQLRGGVDLGAWRPYAKFGTVRSNTDGGEVYAGGGIYAPALDGWRFETGLGASYLIDPSSQVYFDYEYNKAGGYERPWALNLGYRRNW</sequence>
<dbReference type="Gene3D" id="2.40.128.130">
    <property type="entry name" value="Autotransporter beta-domain"/>
    <property type="match status" value="1"/>
</dbReference>
<feature type="domain" description="Autotransporter" evidence="2">
    <location>
        <begin position="1979"/>
        <end position="2246"/>
    </location>
</feature>